<dbReference type="SUPFAM" id="SSF52172">
    <property type="entry name" value="CheY-like"/>
    <property type="match status" value="1"/>
</dbReference>
<dbReference type="PROSITE" id="PS50045">
    <property type="entry name" value="SIGMA54_INTERACT_4"/>
    <property type="match status" value="1"/>
</dbReference>
<dbReference type="PRINTS" id="PR01590">
    <property type="entry name" value="HTHFIS"/>
</dbReference>
<dbReference type="SMART" id="SM00448">
    <property type="entry name" value="REC"/>
    <property type="match status" value="1"/>
</dbReference>
<keyword evidence="1" id="KW-0547">Nucleotide-binding</keyword>
<evidence type="ECO:0000256" key="2">
    <source>
        <dbReference type="ARBA" id="ARBA00022840"/>
    </source>
</evidence>
<gene>
    <name evidence="9" type="ORF">ACFSC2_00690</name>
</gene>
<dbReference type="PANTHER" id="PTHR32071">
    <property type="entry name" value="TRANSCRIPTIONAL REGULATORY PROTEIN"/>
    <property type="match status" value="1"/>
</dbReference>
<feature type="domain" description="Response regulatory" evidence="8">
    <location>
        <begin position="3"/>
        <end position="117"/>
    </location>
</feature>
<evidence type="ECO:0000313" key="10">
    <source>
        <dbReference type="Proteomes" id="UP001597138"/>
    </source>
</evidence>
<dbReference type="Gene3D" id="1.10.10.60">
    <property type="entry name" value="Homeodomain-like"/>
    <property type="match status" value="1"/>
</dbReference>
<dbReference type="InterPro" id="IPR002078">
    <property type="entry name" value="Sigma_54_int"/>
</dbReference>
<keyword evidence="3" id="KW-0805">Transcription regulation</keyword>
<dbReference type="InterPro" id="IPR025944">
    <property type="entry name" value="Sigma_54_int_dom_CS"/>
</dbReference>
<keyword evidence="6" id="KW-0597">Phosphoprotein</keyword>
<dbReference type="InterPro" id="IPR025662">
    <property type="entry name" value="Sigma_54_int_dom_ATP-bd_1"/>
</dbReference>
<accession>A0ABW4H7L6</accession>
<dbReference type="PROSITE" id="PS00676">
    <property type="entry name" value="SIGMA54_INTERACT_2"/>
    <property type="match status" value="1"/>
</dbReference>
<dbReference type="PROSITE" id="PS50110">
    <property type="entry name" value="RESPONSE_REGULATORY"/>
    <property type="match status" value="1"/>
</dbReference>
<dbReference type="InterPro" id="IPR011006">
    <property type="entry name" value="CheY-like_superfamily"/>
</dbReference>
<dbReference type="Pfam" id="PF00072">
    <property type="entry name" value="Response_reg"/>
    <property type="match status" value="1"/>
</dbReference>
<evidence type="ECO:0000256" key="3">
    <source>
        <dbReference type="ARBA" id="ARBA00023015"/>
    </source>
</evidence>
<evidence type="ECO:0000256" key="1">
    <source>
        <dbReference type="ARBA" id="ARBA00022741"/>
    </source>
</evidence>
<name>A0ABW4H7L6_9FLAO</name>
<dbReference type="SUPFAM" id="SSF52540">
    <property type="entry name" value="P-loop containing nucleoside triphosphate hydrolases"/>
    <property type="match status" value="1"/>
</dbReference>
<dbReference type="SUPFAM" id="SSF46689">
    <property type="entry name" value="Homeodomain-like"/>
    <property type="match status" value="1"/>
</dbReference>
<evidence type="ECO:0000259" key="8">
    <source>
        <dbReference type="PROSITE" id="PS50110"/>
    </source>
</evidence>
<dbReference type="CDD" id="cd00009">
    <property type="entry name" value="AAA"/>
    <property type="match status" value="1"/>
</dbReference>
<dbReference type="InterPro" id="IPR025943">
    <property type="entry name" value="Sigma_54_int_dom_ATP-bd_2"/>
</dbReference>
<dbReference type="SMART" id="SM00382">
    <property type="entry name" value="AAA"/>
    <property type="match status" value="1"/>
</dbReference>
<sequence length="451" mass="50374">MPKILLIEDDIAFCKLLEKFLVKKAYDVTIAFSAAEARVAVKNESFDLILTDLRLPDSDGIGLMSEFKNSYPHIPVILMTGYSDVNTAVKAIKNGAADYISKPFNPDEVLLVITNALQTPQIQEEEEVPVKQKKAVKKQASGENEFVKGISVASKKLLDHIQLVSPTDMSVLIIGESGTGKEIIAKSIHQQSNRKNNNFIAVDCGAIPKELAASEFFGHLKGSFTGAISDKMGYFEAANGGTLFLDEIGNLSYENQIQLLRALQERKIKPVGSNKEINVDIRIITATNEDLREAVKNGDFREDLYHRINEFSIQSPSLKDRDEDLMVFADYFLEKANQQLNKDIIGFSPEVVSIFQNYSWPGNLRELQNCVKRATLLSRGEFIESDVLPAEFFQIQKQTPASGSFSLSDNEKDAIIHALSKAQNNKSEAAKLLKITRKTLYNKLKQYNIEQ</sequence>
<protein>
    <submittedName>
        <fullName evidence="9">Sigma-54-dependent transcriptional regulator</fullName>
    </submittedName>
</protein>
<dbReference type="RefSeq" id="WP_379817329.1">
    <property type="nucleotide sequence ID" value="NZ_JBHUDZ010000001.1"/>
</dbReference>
<proteinExistence type="predicted"/>
<evidence type="ECO:0000256" key="5">
    <source>
        <dbReference type="ARBA" id="ARBA00023163"/>
    </source>
</evidence>
<keyword evidence="10" id="KW-1185">Reference proteome</keyword>
<dbReference type="Pfam" id="PF02954">
    <property type="entry name" value="HTH_8"/>
    <property type="match status" value="1"/>
</dbReference>
<dbReference type="PROSITE" id="PS00675">
    <property type="entry name" value="SIGMA54_INTERACT_1"/>
    <property type="match status" value="1"/>
</dbReference>
<comment type="caution">
    <text evidence="9">The sequence shown here is derived from an EMBL/GenBank/DDBJ whole genome shotgun (WGS) entry which is preliminary data.</text>
</comment>
<organism evidence="9 10">
    <name type="scientific">Flavobacterium artemisiae</name>
    <dbReference type="NCBI Taxonomy" id="2126556"/>
    <lineage>
        <taxon>Bacteria</taxon>
        <taxon>Pseudomonadati</taxon>
        <taxon>Bacteroidota</taxon>
        <taxon>Flavobacteriia</taxon>
        <taxon>Flavobacteriales</taxon>
        <taxon>Flavobacteriaceae</taxon>
        <taxon>Flavobacterium</taxon>
    </lineage>
</organism>
<evidence type="ECO:0000256" key="4">
    <source>
        <dbReference type="ARBA" id="ARBA00023125"/>
    </source>
</evidence>
<dbReference type="Proteomes" id="UP001597138">
    <property type="component" value="Unassembled WGS sequence"/>
</dbReference>
<keyword evidence="4" id="KW-0238">DNA-binding</keyword>
<dbReference type="InterPro" id="IPR027417">
    <property type="entry name" value="P-loop_NTPase"/>
</dbReference>
<dbReference type="Pfam" id="PF00158">
    <property type="entry name" value="Sigma54_activat"/>
    <property type="match status" value="1"/>
</dbReference>
<dbReference type="InterPro" id="IPR002197">
    <property type="entry name" value="HTH_Fis"/>
</dbReference>
<keyword evidence="2" id="KW-0067">ATP-binding</keyword>
<dbReference type="PANTHER" id="PTHR32071:SF81">
    <property type="entry name" value="PROPIONATE CATABOLISM OPERON REGULATORY PROTEIN"/>
    <property type="match status" value="1"/>
</dbReference>
<evidence type="ECO:0000313" key="9">
    <source>
        <dbReference type="EMBL" id="MFD1601248.1"/>
    </source>
</evidence>
<dbReference type="Gene3D" id="1.10.8.60">
    <property type="match status" value="1"/>
</dbReference>
<dbReference type="PROSITE" id="PS00688">
    <property type="entry name" value="SIGMA54_INTERACT_3"/>
    <property type="match status" value="1"/>
</dbReference>
<dbReference type="Gene3D" id="3.40.50.300">
    <property type="entry name" value="P-loop containing nucleotide triphosphate hydrolases"/>
    <property type="match status" value="1"/>
</dbReference>
<feature type="domain" description="Sigma-54 factor interaction" evidence="7">
    <location>
        <begin position="147"/>
        <end position="376"/>
    </location>
</feature>
<dbReference type="Pfam" id="PF25601">
    <property type="entry name" value="AAA_lid_14"/>
    <property type="match status" value="1"/>
</dbReference>
<feature type="modified residue" description="4-aspartylphosphate" evidence="6">
    <location>
        <position position="52"/>
    </location>
</feature>
<dbReference type="EMBL" id="JBHUDZ010000001">
    <property type="protein sequence ID" value="MFD1601248.1"/>
    <property type="molecule type" value="Genomic_DNA"/>
</dbReference>
<dbReference type="InterPro" id="IPR009057">
    <property type="entry name" value="Homeodomain-like_sf"/>
</dbReference>
<dbReference type="InterPro" id="IPR058031">
    <property type="entry name" value="AAA_lid_NorR"/>
</dbReference>
<dbReference type="InterPro" id="IPR003593">
    <property type="entry name" value="AAA+_ATPase"/>
</dbReference>
<evidence type="ECO:0000259" key="7">
    <source>
        <dbReference type="PROSITE" id="PS50045"/>
    </source>
</evidence>
<dbReference type="InterPro" id="IPR001789">
    <property type="entry name" value="Sig_transdc_resp-reg_receiver"/>
</dbReference>
<dbReference type="Gene3D" id="3.40.50.2300">
    <property type="match status" value="1"/>
</dbReference>
<reference evidence="10" key="1">
    <citation type="journal article" date="2019" name="Int. J. Syst. Evol. Microbiol.">
        <title>The Global Catalogue of Microorganisms (GCM) 10K type strain sequencing project: providing services to taxonomists for standard genome sequencing and annotation.</title>
        <authorList>
            <consortium name="The Broad Institute Genomics Platform"/>
            <consortium name="The Broad Institute Genome Sequencing Center for Infectious Disease"/>
            <person name="Wu L."/>
            <person name="Ma J."/>
        </authorList>
    </citation>
    <scope>NUCLEOTIDE SEQUENCE [LARGE SCALE GENOMIC DNA]</scope>
    <source>
        <strain evidence="10">CCUG 70865</strain>
    </source>
</reference>
<keyword evidence="5" id="KW-0804">Transcription</keyword>
<evidence type="ECO:0000256" key="6">
    <source>
        <dbReference type="PROSITE-ProRule" id="PRU00169"/>
    </source>
</evidence>